<keyword evidence="4" id="KW-0812">Transmembrane</keyword>
<dbReference type="PANTHER" id="PTHR48090:SF3">
    <property type="entry name" value="UNDECAPRENYL-PHOSPHATE 4-DEOXY-4-FORMAMIDO-L-ARABINOSE TRANSFERASE"/>
    <property type="match status" value="1"/>
</dbReference>
<name>A0ABZ1CB65_9BACT</name>
<dbReference type="InterPro" id="IPR029044">
    <property type="entry name" value="Nucleotide-diphossugar_trans"/>
</dbReference>
<keyword evidence="2" id="KW-0328">Glycosyltransferase</keyword>
<proteinExistence type="predicted"/>
<dbReference type="PANTHER" id="PTHR48090">
    <property type="entry name" value="UNDECAPRENYL-PHOSPHATE 4-DEOXY-4-FORMAMIDO-L-ARABINOSE TRANSFERASE-RELATED"/>
    <property type="match status" value="1"/>
</dbReference>
<evidence type="ECO:0000256" key="5">
    <source>
        <dbReference type="ARBA" id="ARBA00022985"/>
    </source>
</evidence>
<dbReference type="Pfam" id="PF00535">
    <property type="entry name" value="Glycos_transf_2"/>
    <property type="match status" value="1"/>
</dbReference>
<sequence>MSRSARPTISFVALFYRDAPTVESVLRALDRVLAELCESYEIIAIDDCSPDDTWATIQRVATTLPRVVPVQNPTNLGVGASFQRAARRCAYDWIGYTDGDDQFEVDDLRLLTPHLTEADVVSGRRARRADGFRRVLASEVFNFLARSCFPIPLRDINSALKLYRTALLKALPDWDSGAFYDTEIIVRLAVDHSARMVEVPVRHKPRPFGEAGGLSTRNIRNILQNLSGERMQRYRRPGPVAATTRVALSVALRCLPAAT</sequence>
<evidence type="ECO:0000256" key="4">
    <source>
        <dbReference type="ARBA" id="ARBA00022692"/>
    </source>
</evidence>
<evidence type="ECO:0000256" key="1">
    <source>
        <dbReference type="ARBA" id="ARBA00022475"/>
    </source>
</evidence>
<reference evidence="9 10" key="1">
    <citation type="submission" date="2021-08" db="EMBL/GenBank/DDBJ databases">
        <authorList>
            <person name="Zhang D."/>
            <person name="Zhang A."/>
            <person name="Wang L."/>
        </authorList>
    </citation>
    <scope>NUCLEOTIDE SEQUENCE [LARGE SCALE GENOMIC DNA]</scope>
    <source>
        <strain evidence="9 10">WL0086</strain>
    </source>
</reference>
<dbReference type="Gene3D" id="3.90.550.10">
    <property type="entry name" value="Spore Coat Polysaccharide Biosynthesis Protein SpsA, Chain A"/>
    <property type="match status" value="1"/>
</dbReference>
<organism evidence="9 10">
    <name type="scientific">Actomonas aquatica</name>
    <dbReference type="NCBI Taxonomy" id="2866162"/>
    <lineage>
        <taxon>Bacteria</taxon>
        <taxon>Pseudomonadati</taxon>
        <taxon>Verrucomicrobiota</taxon>
        <taxon>Opitutia</taxon>
        <taxon>Opitutales</taxon>
        <taxon>Opitutaceae</taxon>
        <taxon>Actomonas</taxon>
    </lineage>
</organism>
<keyword evidence="3" id="KW-0808">Transferase</keyword>
<protein>
    <submittedName>
        <fullName evidence="9">Glycosyltransferase family 2 protein</fullName>
    </submittedName>
</protein>
<evidence type="ECO:0000256" key="7">
    <source>
        <dbReference type="ARBA" id="ARBA00023136"/>
    </source>
</evidence>
<evidence type="ECO:0000256" key="6">
    <source>
        <dbReference type="ARBA" id="ARBA00022989"/>
    </source>
</evidence>
<keyword evidence="1" id="KW-1003">Cell membrane</keyword>
<feature type="domain" description="Glycosyltransferase 2-like" evidence="8">
    <location>
        <begin position="23"/>
        <end position="169"/>
    </location>
</feature>
<gene>
    <name evidence="9" type="ORF">K1X11_005905</name>
</gene>
<evidence type="ECO:0000256" key="2">
    <source>
        <dbReference type="ARBA" id="ARBA00022676"/>
    </source>
</evidence>
<dbReference type="CDD" id="cd04179">
    <property type="entry name" value="DPM_DPG-synthase_like"/>
    <property type="match status" value="1"/>
</dbReference>
<dbReference type="InterPro" id="IPR001173">
    <property type="entry name" value="Glyco_trans_2-like"/>
</dbReference>
<reference evidence="9 10" key="2">
    <citation type="submission" date="2023-12" db="EMBL/GenBank/DDBJ databases">
        <title>Description of an unclassified Opitutus bacterium of Verrucomicrobiota.</title>
        <authorList>
            <person name="Zhang D.-F."/>
        </authorList>
    </citation>
    <scope>NUCLEOTIDE SEQUENCE [LARGE SCALE GENOMIC DNA]</scope>
    <source>
        <strain evidence="9 10">WL0086</strain>
    </source>
</reference>
<keyword evidence="10" id="KW-1185">Reference proteome</keyword>
<keyword evidence="5" id="KW-0448">Lipopolysaccharide biosynthesis</keyword>
<dbReference type="SUPFAM" id="SSF53448">
    <property type="entry name" value="Nucleotide-diphospho-sugar transferases"/>
    <property type="match status" value="1"/>
</dbReference>
<dbReference type="RefSeq" id="WP_221030811.1">
    <property type="nucleotide sequence ID" value="NZ_CP139781.1"/>
</dbReference>
<dbReference type="Proteomes" id="UP000738431">
    <property type="component" value="Chromosome"/>
</dbReference>
<evidence type="ECO:0000256" key="3">
    <source>
        <dbReference type="ARBA" id="ARBA00022679"/>
    </source>
</evidence>
<keyword evidence="7" id="KW-0472">Membrane</keyword>
<evidence type="ECO:0000313" key="9">
    <source>
        <dbReference type="EMBL" id="WRQ88932.1"/>
    </source>
</evidence>
<keyword evidence="6" id="KW-1133">Transmembrane helix</keyword>
<dbReference type="EMBL" id="CP139781">
    <property type="protein sequence ID" value="WRQ88932.1"/>
    <property type="molecule type" value="Genomic_DNA"/>
</dbReference>
<evidence type="ECO:0000313" key="10">
    <source>
        <dbReference type="Proteomes" id="UP000738431"/>
    </source>
</evidence>
<dbReference type="InterPro" id="IPR050256">
    <property type="entry name" value="Glycosyltransferase_2"/>
</dbReference>
<evidence type="ECO:0000259" key="8">
    <source>
        <dbReference type="Pfam" id="PF00535"/>
    </source>
</evidence>
<accession>A0ABZ1CB65</accession>